<proteinExistence type="predicted"/>
<name>A0A0F9HKE6_9ZZZZ</name>
<gene>
    <name evidence="1" type="ORF">LCGC14_1987430</name>
</gene>
<comment type="caution">
    <text evidence="1">The sequence shown here is derived from an EMBL/GenBank/DDBJ whole genome shotgun (WGS) entry which is preliminary data.</text>
</comment>
<protein>
    <submittedName>
        <fullName evidence="1">Uncharacterized protein</fullName>
    </submittedName>
</protein>
<sequence>MAGGLLDDIVEQLVAVLGGGMDGLLNDLIPDPDEGLIRKFGRNYANIGVEDVQQVLQVSGHTGNEEKPCRVCKIMASKTIELSED</sequence>
<dbReference type="AlphaFoldDB" id="A0A0F9HKE6"/>
<organism evidence="1">
    <name type="scientific">marine sediment metagenome</name>
    <dbReference type="NCBI Taxonomy" id="412755"/>
    <lineage>
        <taxon>unclassified sequences</taxon>
        <taxon>metagenomes</taxon>
        <taxon>ecological metagenomes</taxon>
    </lineage>
</organism>
<dbReference type="EMBL" id="LAZR01022348">
    <property type="protein sequence ID" value="KKL82170.1"/>
    <property type="molecule type" value="Genomic_DNA"/>
</dbReference>
<accession>A0A0F9HKE6</accession>
<reference evidence="1" key="1">
    <citation type="journal article" date="2015" name="Nature">
        <title>Complex archaea that bridge the gap between prokaryotes and eukaryotes.</title>
        <authorList>
            <person name="Spang A."/>
            <person name="Saw J.H."/>
            <person name="Jorgensen S.L."/>
            <person name="Zaremba-Niedzwiedzka K."/>
            <person name="Martijn J."/>
            <person name="Lind A.E."/>
            <person name="van Eijk R."/>
            <person name="Schleper C."/>
            <person name="Guy L."/>
            <person name="Ettema T.J."/>
        </authorList>
    </citation>
    <scope>NUCLEOTIDE SEQUENCE</scope>
</reference>
<evidence type="ECO:0000313" key="1">
    <source>
        <dbReference type="EMBL" id="KKL82170.1"/>
    </source>
</evidence>